<keyword evidence="2" id="KW-0732">Signal</keyword>
<keyword evidence="4" id="KW-1185">Reference proteome</keyword>
<organism evidence="3 4">
    <name type="scientific">Chromobacterium subtsugae</name>
    <dbReference type="NCBI Taxonomy" id="251747"/>
    <lineage>
        <taxon>Bacteria</taxon>
        <taxon>Pseudomonadati</taxon>
        <taxon>Pseudomonadota</taxon>
        <taxon>Betaproteobacteria</taxon>
        <taxon>Neisseriales</taxon>
        <taxon>Chromobacteriaceae</taxon>
        <taxon>Chromobacterium</taxon>
    </lineage>
</organism>
<dbReference type="RefSeq" id="WP_052258110.1">
    <property type="nucleotide sequence ID" value="NZ_CP142381.1"/>
</dbReference>
<evidence type="ECO:0000313" key="4">
    <source>
        <dbReference type="Proteomes" id="UP000711178"/>
    </source>
</evidence>
<evidence type="ECO:0000313" key="3">
    <source>
        <dbReference type="EMBL" id="MBW8288055.1"/>
    </source>
</evidence>
<protein>
    <submittedName>
        <fullName evidence="3">Uncharacterized protein</fullName>
    </submittedName>
</protein>
<dbReference type="GeneID" id="89684598"/>
<accession>A0ABS7FEY4</accession>
<gene>
    <name evidence="3" type="ORF">KIF53_10500</name>
</gene>
<dbReference type="EMBL" id="JAHDTB010000008">
    <property type="protein sequence ID" value="MBW8288055.1"/>
    <property type="molecule type" value="Genomic_DNA"/>
</dbReference>
<proteinExistence type="predicted"/>
<feature type="chain" id="PRO_5045324936" evidence="2">
    <location>
        <begin position="21"/>
        <end position="323"/>
    </location>
</feature>
<name>A0ABS7FEY4_9NEIS</name>
<evidence type="ECO:0000256" key="1">
    <source>
        <dbReference type="SAM" id="MobiDB-lite"/>
    </source>
</evidence>
<reference evidence="3 4" key="1">
    <citation type="submission" date="2021-05" db="EMBL/GenBank/DDBJ databases">
        <title>Draft Whole Genome Sequencing Of Biosensor Chromobacterium violaceum Strain CV026 Reveals A Regulatory RNA In Chromobacterium violaceum Phenotype Regulatory Network.</title>
        <authorList>
            <person name="Hong K.W."/>
            <person name="Chan K.G."/>
            <person name="Chang C.-Y."/>
        </authorList>
    </citation>
    <scope>NUCLEOTIDE SEQUENCE [LARGE SCALE GENOMIC DNA]</scope>
    <source>
        <strain evidence="3 4">ATCC 31532</strain>
    </source>
</reference>
<sequence>MPLPRLSLALLCLLALPVRAAPNPTFDPTPLPWQELAARLRHTYYTGGVHNEKWCLPPFNCTYPRSPGQPSNPLFPKWWVSDWTMYRVFKNYEQYPPPYSSPPAGLSPDDYEVSYGASYYDASYVPADGDGKGAMMEHYEKRCLPIFPGSNHYSCSFVSLGNKAYFLTYADRLPGMPQCCQFSLNNHPPRQDFIRHLPYNKAESSHLDNSLQAYSRLVGPQKILFGYAFYKQAAPDADGGKPYRHPQSFYFSGDPSPEPDAPIVSQNYSHFRAEKPDPAQTWDQVAQMCPAKPQWCCLFASDCPDKPATPDENNPKSWATARP</sequence>
<evidence type="ECO:0000256" key="2">
    <source>
        <dbReference type="SAM" id="SignalP"/>
    </source>
</evidence>
<feature type="signal peptide" evidence="2">
    <location>
        <begin position="1"/>
        <end position="20"/>
    </location>
</feature>
<feature type="region of interest" description="Disordered" evidence="1">
    <location>
        <begin position="238"/>
        <end position="264"/>
    </location>
</feature>
<comment type="caution">
    <text evidence="3">The sequence shown here is derived from an EMBL/GenBank/DDBJ whole genome shotgun (WGS) entry which is preliminary data.</text>
</comment>
<dbReference type="Proteomes" id="UP000711178">
    <property type="component" value="Unassembled WGS sequence"/>
</dbReference>